<feature type="domain" description="Hint" evidence="6">
    <location>
        <begin position="548"/>
        <end position="592"/>
    </location>
</feature>
<dbReference type="CDD" id="cd00081">
    <property type="entry name" value="Hint"/>
    <property type="match status" value="1"/>
</dbReference>
<dbReference type="Pfam" id="PF01079">
    <property type="entry name" value="Hint"/>
    <property type="match status" value="1"/>
</dbReference>
<dbReference type="Gene3D" id="2.170.16.10">
    <property type="entry name" value="Hedgehog/Intein (Hint) domain"/>
    <property type="match status" value="1"/>
</dbReference>
<evidence type="ECO:0000313" key="8">
    <source>
        <dbReference type="EMBL" id="GMT36847.1"/>
    </source>
</evidence>
<dbReference type="PANTHER" id="PTHR46706">
    <property type="entry name" value="PROTEIN QUA-1-RELATED"/>
    <property type="match status" value="1"/>
</dbReference>
<feature type="region of interest" description="Disordered" evidence="4">
    <location>
        <begin position="367"/>
        <end position="404"/>
    </location>
</feature>
<dbReference type="AlphaFoldDB" id="A0AAV5WXD2"/>
<dbReference type="InterPro" id="IPR052140">
    <property type="entry name" value="Dev_Signal_Hedgehog-like"/>
</dbReference>
<feature type="signal peptide" evidence="5">
    <location>
        <begin position="1"/>
        <end position="30"/>
    </location>
</feature>
<name>A0AAV5WXD2_9BILA</name>
<comment type="caution">
    <text evidence="8">The sequence shown here is derived from an EMBL/GenBank/DDBJ whole genome shotgun (WGS) entry which is preliminary data.</text>
</comment>
<dbReference type="PRINTS" id="PR00632">
    <property type="entry name" value="SONICHHOG"/>
</dbReference>
<feature type="compositionally biased region" description="Polar residues" evidence="4">
    <location>
        <begin position="393"/>
        <end position="403"/>
    </location>
</feature>
<dbReference type="InterPro" id="IPR036844">
    <property type="entry name" value="Hint_dom_sf"/>
</dbReference>
<dbReference type="InterPro" id="IPR006141">
    <property type="entry name" value="Intein_N"/>
</dbReference>
<evidence type="ECO:0000256" key="3">
    <source>
        <dbReference type="ARBA" id="ARBA00022729"/>
    </source>
</evidence>
<dbReference type="InterPro" id="IPR003586">
    <property type="entry name" value="Hint_dom_C"/>
</dbReference>
<dbReference type="PROSITE" id="PS50817">
    <property type="entry name" value="INTEIN_N_TER"/>
    <property type="match status" value="1"/>
</dbReference>
<evidence type="ECO:0000256" key="2">
    <source>
        <dbReference type="ARBA" id="ARBA00022473"/>
    </source>
</evidence>
<dbReference type="EMBL" id="BTSY01000007">
    <property type="protein sequence ID" value="GMT36847.1"/>
    <property type="molecule type" value="Genomic_DNA"/>
</dbReference>
<dbReference type="SUPFAM" id="SSF51294">
    <property type="entry name" value="Hedgehog/intein (Hint) domain"/>
    <property type="match status" value="1"/>
</dbReference>
<sequence>RDTSPEVTHTEIWMTRRLLVGICLLALVAAQKTKKIDKEDRDGESCGSDAVPYLIEIDQNGKPELYCDTPICLEPPADFRRAKRASTDRSTDADHPTEYPECNHQLLETVCVGEKEWTSGLKEVNNGTHRTLKTECCSYNGLGGAKELKTVLLEAGDRYQGGPVRIHGRERAFDLVKEVRKTVNSDNRVQYVISVYRMPCSASGDDFTPYSRASHQRNRRRMERRELYDDFDYAPRSSDRRKFLDDYDLPPRVLRRMQRRRMMRRRPILEEYYDYDDYVPMRPLKRTKAGARQFAQGATVALGMDDRLWPVNYESQQTAYQTPAGQLPEATDTNVMVQRGEMPMPPPGQDTGMQSLQPLNSMPMAGGGGAGAVYPPGPLPPPGTYATAPESYAQPTDAYTSPRTFGREPVHQIQYQAQPQPQPQQTYSYPAYQSGTGLNGIFDQMQCFSGDLMVQTAEGPKAMRELKTGDEVLSIEENMVSFSPIIMFLHRDEELLAEFNVITTASGESVKLTNEHLIYVTDCNPRSALQLIRAKDVTASHCVMSVRSHAMRVEKVTSVTKVHETGIYAPLTSTGDIVVNDVLSSCHSNLAVKTLQQSFFSLYRTLSRSVSFLLPSSLSESEVQLPFGIDYLTGAIDLFIPAKAALA</sequence>
<dbReference type="SMART" id="SM00306">
    <property type="entry name" value="HintN"/>
    <property type="match status" value="1"/>
</dbReference>
<organism evidence="8 9">
    <name type="scientific">Pristionchus fissidentatus</name>
    <dbReference type="NCBI Taxonomy" id="1538716"/>
    <lineage>
        <taxon>Eukaryota</taxon>
        <taxon>Metazoa</taxon>
        <taxon>Ecdysozoa</taxon>
        <taxon>Nematoda</taxon>
        <taxon>Chromadorea</taxon>
        <taxon>Rhabditida</taxon>
        <taxon>Rhabditina</taxon>
        <taxon>Diplogasteromorpha</taxon>
        <taxon>Diplogasteroidea</taxon>
        <taxon>Neodiplogasteridae</taxon>
        <taxon>Pristionchus</taxon>
    </lineage>
</organism>
<evidence type="ECO:0000256" key="4">
    <source>
        <dbReference type="SAM" id="MobiDB-lite"/>
    </source>
</evidence>
<dbReference type="InterPro" id="IPR003587">
    <property type="entry name" value="Hint_dom_N"/>
</dbReference>
<comment type="subcellular location">
    <subcellularLocation>
        <location evidence="1">Secreted</location>
        <location evidence="1">Extracellular space</location>
    </subcellularLocation>
</comment>
<dbReference type="Proteomes" id="UP001432322">
    <property type="component" value="Unassembled WGS sequence"/>
</dbReference>
<proteinExistence type="predicted"/>
<dbReference type="PANTHER" id="PTHR46706:SF12">
    <property type="entry name" value="PROTEIN QUA-1-RELATED"/>
    <property type="match status" value="1"/>
</dbReference>
<evidence type="ECO:0000259" key="6">
    <source>
        <dbReference type="SMART" id="SM00305"/>
    </source>
</evidence>
<dbReference type="GO" id="GO:0007267">
    <property type="term" value="P:cell-cell signaling"/>
    <property type="evidence" value="ECO:0007669"/>
    <property type="project" value="InterPro"/>
</dbReference>
<accession>A0AAV5WXD2</accession>
<dbReference type="GO" id="GO:0016539">
    <property type="term" value="P:intein-mediated protein splicing"/>
    <property type="evidence" value="ECO:0007669"/>
    <property type="project" value="InterPro"/>
</dbReference>
<feature type="non-terminal residue" evidence="8">
    <location>
        <position position="1"/>
    </location>
</feature>
<evidence type="ECO:0000259" key="7">
    <source>
        <dbReference type="SMART" id="SM00306"/>
    </source>
</evidence>
<evidence type="ECO:0000313" key="9">
    <source>
        <dbReference type="Proteomes" id="UP001432322"/>
    </source>
</evidence>
<feature type="chain" id="PRO_5044000286" description="Warthog protein 6" evidence="5">
    <location>
        <begin position="31"/>
        <end position="647"/>
    </location>
</feature>
<dbReference type="InterPro" id="IPR001767">
    <property type="entry name" value="Hedgehog_Hint"/>
</dbReference>
<dbReference type="GO" id="GO:0048731">
    <property type="term" value="P:system development"/>
    <property type="evidence" value="ECO:0007669"/>
    <property type="project" value="UniProtKB-ARBA"/>
</dbReference>
<dbReference type="GO" id="GO:0016540">
    <property type="term" value="P:protein autoprocessing"/>
    <property type="evidence" value="ECO:0007669"/>
    <property type="project" value="InterPro"/>
</dbReference>
<keyword evidence="2" id="KW-0217">Developmental protein</keyword>
<dbReference type="GO" id="GO:0005576">
    <property type="term" value="C:extracellular region"/>
    <property type="evidence" value="ECO:0007669"/>
    <property type="project" value="UniProtKB-SubCell"/>
</dbReference>
<evidence type="ECO:0000256" key="5">
    <source>
        <dbReference type="SAM" id="SignalP"/>
    </source>
</evidence>
<protein>
    <recommendedName>
        <fullName evidence="10">Warthog protein 6</fullName>
    </recommendedName>
</protein>
<reference evidence="8" key="1">
    <citation type="submission" date="2023-10" db="EMBL/GenBank/DDBJ databases">
        <title>Genome assembly of Pristionchus species.</title>
        <authorList>
            <person name="Yoshida K."/>
            <person name="Sommer R.J."/>
        </authorList>
    </citation>
    <scope>NUCLEOTIDE SEQUENCE</scope>
    <source>
        <strain evidence="8">RS5133</strain>
    </source>
</reference>
<dbReference type="SMART" id="SM00305">
    <property type="entry name" value="HintC"/>
    <property type="match status" value="1"/>
</dbReference>
<gene>
    <name evidence="8" type="ORF">PFISCL1PPCAC_28144</name>
</gene>
<keyword evidence="9" id="KW-1185">Reference proteome</keyword>
<evidence type="ECO:0000256" key="1">
    <source>
        <dbReference type="ARBA" id="ARBA00004239"/>
    </source>
</evidence>
<feature type="domain" description="Hint" evidence="7">
    <location>
        <begin position="445"/>
        <end position="547"/>
    </location>
</feature>
<dbReference type="InterPro" id="IPR001657">
    <property type="entry name" value="Hedgehog"/>
</dbReference>
<evidence type="ECO:0008006" key="10">
    <source>
        <dbReference type="Google" id="ProtNLM"/>
    </source>
</evidence>
<keyword evidence="3 5" id="KW-0732">Signal</keyword>